<reference evidence="4 5" key="1">
    <citation type="journal article" date="2022" name="Genome Biol. Evol.">
        <title>Host diet, physiology and behaviors set the stage for Lachnospiraceae cladogenesis.</title>
        <authorList>
            <person name="Vera-Ponce De Leon A."/>
            <person name="Schneider M."/>
            <person name="Jahnes B.C."/>
            <person name="Sadowski V."/>
            <person name="Camuy-Velez L.A."/>
            <person name="Duan J."/>
            <person name="Sabree Z.L."/>
        </authorList>
    </citation>
    <scope>NUCLEOTIDE SEQUENCE [LARGE SCALE GENOMIC DNA]</scope>
    <source>
        <strain evidence="4 5">PAL227</strain>
    </source>
</reference>
<organism evidence="4 5">
    <name type="scientific">Ohessyouella blattaphilus</name>
    <dbReference type="NCBI Taxonomy" id="2949333"/>
    <lineage>
        <taxon>Bacteria</taxon>
        <taxon>Bacillati</taxon>
        <taxon>Bacillota</taxon>
        <taxon>Clostridia</taxon>
        <taxon>Lachnospirales</taxon>
        <taxon>Lachnospiraceae</taxon>
        <taxon>Ohessyouella</taxon>
    </lineage>
</organism>
<evidence type="ECO:0000313" key="4">
    <source>
        <dbReference type="EMBL" id="MCP1109090.1"/>
    </source>
</evidence>
<evidence type="ECO:0000259" key="3">
    <source>
        <dbReference type="Pfam" id="PF00483"/>
    </source>
</evidence>
<dbReference type="PANTHER" id="PTHR43584:SF8">
    <property type="entry name" value="N-ACETYLMURAMATE ALPHA-1-PHOSPHATE URIDYLYLTRANSFERASE"/>
    <property type="match status" value="1"/>
</dbReference>
<dbReference type="Proteomes" id="UP001523565">
    <property type="component" value="Unassembled WGS sequence"/>
</dbReference>
<feature type="domain" description="Nucleotidyl transferase" evidence="3">
    <location>
        <begin position="8"/>
        <end position="209"/>
    </location>
</feature>
<dbReference type="InterPro" id="IPR029044">
    <property type="entry name" value="Nucleotide-diphossugar_trans"/>
</dbReference>
<sequence length="301" mass="34627">MKEKPSLLIMAAGMGSRYGGLKQMDPVDEMGRTILDYSLFDARKAGFERVIFVIKEEFAEEFKEKIGKRVQAQMEVVYAYQEISKLLPGYDLPKGRVKPWGTAHAVLCAKPYITGPIAVINADDYYGEEAFTLIMNFLANTQDNEKYRYGMVAYELNKTVTEHGYVSRGVCQVDKQGQLESVVERTQIEVKDDKICYQEKNQYFELPKDTLVSMNFWGFSKSIVGEIQKAFKDFLDYQVPENPLKAEFFLPTVVSRLIAEEKASVQVLQTSEQWYGVTYHEDKEKVVEALRELRQKGRYSE</sequence>
<dbReference type="Pfam" id="PF00483">
    <property type="entry name" value="NTP_transferase"/>
    <property type="match status" value="1"/>
</dbReference>
<evidence type="ECO:0000313" key="5">
    <source>
        <dbReference type="Proteomes" id="UP001523565"/>
    </source>
</evidence>
<keyword evidence="5" id="KW-1185">Reference proteome</keyword>
<protein>
    <submittedName>
        <fullName evidence="4">Sugar phosphate nucleotidyltransferase</fullName>
    </submittedName>
</protein>
<gene>
    <name evidence="4" type="ORF">NK118_02380</name>
</gene>
<dbReference type="Gene3D" id="3.90.550.10">
    <property type="entry name" value="Spore Coat Polysaccharide Biosynthesis Protein SpsA, Chain A"/>
    <property type="match status" value="1"/>
</dbReference>
<accession>A0ABT1EEI1</accession>
<evidence type="ECO:0000256" key="2">
    <source>
        <dbReference type="ARBA" id="ARBA00022695"/>
    </source>
</evidence>
<name>A0ABT1EEI1_9FIRM</name>
<dbReference type="EMBL" id="JAMZFV010000002">
    <property type="protein sequence ID" value="MCP1109090.1"/>
    <property type="molecule type" value="Genomic_DNA"/>
</dbReference>
<dbReference type="RefSeq" id="WP_262067998.1">
    <property type="nucleotide sequence ID" value="NZ_JAMXOC010000002.1"/>
</dbReference>
<comment type="caution">
    <text evidence="4">The sequence shown here is derived from an EMBL/GenBank/DDBJ whole genome shotgun (WGS) entry which is preliminary data.</text>
</comment>
<evidence type="ECO:0000256" key="1">
    <source>
        <dbReference type="ARBA" id="ARBA00022679"/>
    </source>
</evidence>
<proteinExistence type="predicted"/>
<dbReference type="SUPFAM" id="SSF53448">
    <property type="entry name" value="Nucleotide-diphospho-sugar transferases"/>
    <property type="match status" value="1"/>
</dbReference>
<keyword evidence="2" id="KW-0548">Nucleotidyltransferase</keyword>
<keyword evidence="1" id="KW-0808">Transferase</keyword>
<dbReference type="InterPro" id="IPR005835">
    <property type="entry name" value="NTP_transferase_dom"/>
</dbReference>
<dbReference type="InterPro" id="IPR050065">
    <property type="entry name" value="GlmU-like"/>
</dbReference>
<dbReference type="PANTHER" id="PTHR43584">
    <property type="entry name" value="NUCLEOTIDYL TRANSFERASE"/>
    <property type="match status" value="1"/>
</dbReference>